<feature type="domain" description="Thiamine pyrophosphate enzyme central" evidence="13">
    <location>
        <begin position="198"/>
        <end position="317"/>
    </location>
</feature>
<dbReference type="InterPro" id="IPR012110">
    <property type="entry name" value="PDC/IPDC-like"/>
</dbReference>
<evidence type="ECO:0000259" key="13">
    <source>
        <dbReference type="Pfam" id="PF00205"/>
    </source>
</evidence>
<dbReference type="FunFam" id="3.40.50.970:FF:000019">
    <property type="entry name" value="Pyruvate decarboxylase isozyme"/>
    <property type="match status" value="1"/>
</dbReference>
<dbReference type="STRING" id="1196081.A0A364KSR6"/>
<dbReference type="Proteomes" id="UP000249363">
    <property type="component" value="Unassembled WGS sequence"/>
</dbReference>
<dbReference type="FunFam" id="3.40.50.970:FF:000024">
    <property type="entry name" value="Pyruvate decarboxylase isozyme"/>
    <property type="match status" value="1"/>
</dbReference>
<comment type="cofactor">
    <cofactor evidence="11">
        <name>Mg(2+)</name>
        <dbReference type="ChEBI" id="CHEBI:18420"/>
    </cofactor>
    <text evidence="11">Binds 1 Mg(2+) per subunit.</text>
</comment>
<accession>A0A364KSR6</accession>
<dbReference type="InterPro" id="IPR012000">
    <property type="entry name" value="Thiamin_PyroP_enz_cen_dom"/>
</dbReference>
<comment type="cofactor">
    <cofactor evidence="2">
        <name>thiamine diphosphate</name>
        <dbReference type="ChEBI" id="CHEBI:58937"/>
    </cofactor>
</comment>
<evidence type="ECO:0000256" key="11">
    <source>
        <dbReference type="PIRSR" id="PIRSR036565-2"/>
    </source>
</evidence>
<reference evidence="16 17" key="1">
    <citation type="journal article" date="2017" name="Biotechnol. Biofuels">
        <title>Differential beta-glucosidase expression as a function of carbon source availability in Talaromyces amestolkiae: a genomic and proteomic approach.</title>
        <authorList>
            <person name="de Eugenio L.I."/>
            <person name="Mendez-Liter J.A."/>
            <person name="Nieto-Dominguez M."/>
            <person name="Alonso L."/>
            <person name="Gil-Munoz J."/>
            <person name="Barriuso J."/>
            <person name="Prieto A."/>
            <person name="Martinez M.J."/>
        </authorList>
    </citation>
    <scope>NUCLEOTIDE SEQUENCE [LARGE SCALE GENOMIC DNA]</scope>
    <source>
        <strain evidence="16 17">CIB</strain>
    </source>
</reference>
<sequence length="562" mass="62202">MSIKVADYLFTRLRQLGVDTVFGVPGDFNLRLLDFVEPSGLRWVGNCNELNGAYAADGYARIKGLSALVTTYGVGELSAINGIAGAFAEKAPIVHIVGSVPRPKQEARIFVHHTFGDGDYRHFASMATHVTVAQANLIDPRLIPDQIDWVLKQAILHSRPVYIEVPDDMPDVLVETKNLEDVIKLDPGRQTESDAVALEQVTERIYGAKQPLIIVDGETRAMGISTDAENLVKLTNWPTWTTMFGRALINEQLQNVYGIYTGQFGDPSWKKYHDTADLIIIIGPHYSDTNTSIFTALPNAAVTVAFSPNTIQIGDDIYRDVSKSFLNRLVSSLDASRIAKVEGPSYSIRTNKALDPSGLITQEHFWEKMNGLFQEGDLILAETGTSSYGSQAFSVPKNARLFNAVTWLSIGYMLPATLGATLAQRDRTKDDTTRSFLFIGDGSLQMSVQEISTMIKENLNVIIFVINNGGYTIERAIHGRTQRYNDVAVWRHTQATSFFGANESHSVNNNFVARSWSDLERILSNESIQKGSGVRLVEVFMERDDVCGILLPLMKTRIANGD</sequence>
<protein>
    <recommendedName>
        <fullName evidence="5">Pyruvate decarboxylase</fullName>
        <ecNumber evidence="4">4.1.1.1</ecNumber>
    </recommendedName>
</protein>
<feature type="domain" description="Thiamine pyrophosphate enzyme N-terminal TPP-binding" evidence="15">
    <location>
        <begin position="4"/>
        <end position="115"/>
    </location>
</feature>
<keyword evidence="6 11" id="KW-0479">Metal-binding</keyword>
<dbReference type="GO" id="GO:0030976">
    <property type="term" value="F:thiamine pyrophosphate binding"/>
    <property type="evidence" value="ECO:0007669"/>
    <property type="project" value="InterPro"/>
</dbReference>
<feature type="binding site" evidence="11">
    <location>
        <position position="441"/>
    </location>
    <ligand>
        <name>Mg(2+)</name>
        <dbReference type="ChEBI" id="CHEBI:18420"/>
    </ligand>
</feature>
<dbReference type="GeneID" id="63791812"/>
<dbReference type="GO" id="GO:0000287">
    <property type="term" value="F:magnesium ion binding"/>
    <property type="evidence" value="ECO:0007669"/>
    <property type="project" value="InterPro"/>
</dbReference>
<feature type="binding site" evidence="11">
    <location>
        <position position="470"/>
    </location>
    <ligand>
        <name>Mg(2+)</name>
        <dbReference type="ChEBI" id="CHEBI:18420"/>
    </ligand>
</feature>
<evidence type="ECO:0000256" key="4">
    <source>
        <dbReference type="ARBA" id="ARBA00013202"/>
    </source>
</evidence>
<dbReference type="PANTHER" id="PTHR43452:SF11">
    <property type="entry name" value="PYRUVATE DECARBOXYLASE"/>
    <property type="match status" value="1"/>
</dbReference>
<dbReference type="CDD" id="cd02005">
    <property type="entry name" value="TPP_PDC_IPDC"/>
    <property type="match status" value="1"/>
</dbReference>
<gene>
    <name evidence="16" type="ORF">BHQ10_002595</name>
</gene>
<organism evidence="16 17">
    <name type="scientific">Talaromyces amestolkiae</name>
    <dbReference type="NCBI Taxonomy" id="1196081"/>
    <lineage>
        <taxon>Eukaryota</taxon>
        <taxon>Fungi</taxon>
        <taxon>Dikarya</taxon>
        <taxon>Ascomycota</taxon>
        <taxon>Pezizomycotina</taxon>
        <taxon>Eurotiomycetes</taxon>
        <taxon>Eurotiomycetidae</taxon>
        <taxon>Eurotiales</taxon>
        <taxon>Trichocomaceae</taxon>
        <taxon>Talaromyces</taxon>
        <taxon>Talaromyces sect. Talaromyces</taxon>
    </lineage>
</organism>
<dbReference type="GO" id="GO:0005634">
    <property type="term" value="C:nucleus"/>
    <property type="evidence" value="ECO:0007669"/>
    <property type="project" value="TreeGrafter"/>
</dbReference>
<dbReference type="SUPFAM" id="SSF52518">
    <property type="entry name" value="Thiamin diphosphate-binding fold (THDP-binding)"/>
    <property type="match status" value="2"/>
</dbReference>
<dbReference type="Gene3D" id="3.40.50.1220">
    <property type="entry name" value="TPP-binding domain"/>
    <property type="match status" value="1"/>
</dbReference>
<dbReference type="AlphaFoldDB" id="A0A364KSR6"/>
<dbReference type="PIRSF" id="PIRSF036565">
    <property type="entry name" value="Pyruvt_ip_decrb"/>
    <property type="match status" value="1"/>
</dbReference>
<evidence type="ECO:0000256" key="5">
    <source>
        <dbReference type="ARBA" id="ARBA00014422"/>
    </source>
</evidence>
<feature type="binding site" evidence="11">
    <location>
        <position position="468"/>
    </location>
    <ligand>
        <name>Mg(2+)</name>
        <dbReference type="ChEBI" id="CHEBI:18420"/>
    </ligand>
</feature>
<dbReference type="EMBL" id="MIKG01000003">
    <property type="protein sequence ID" value="RAO66583.1"/>
    <property type="molecule type" value="Genomic_DNA"/>
</dbReference>
<keyword evidence="7" id="KW-0210">Decarboxylase</keyword>
<evidence type="ECO:0000256" key="1">
    <source>
        <dbReference type="ARBA" id="ARBA00001041"/>
    </source>
</evidence>
<dbReference type="InterPro" id="IPR029061">
    <property type="entry name" value="THDP-binding"/>
</dbReference>
<dbReference type="InterPro" id="IPR011766">
    <property type="entry name" value="TPP_enzyme_TPP-bd"/>
</dbReference>
<dbReference type="InterPro" id="IPR012001">
    <property type="entry name" value="Thiamin_PyroP_enz_TPP-bd_dom"/>
</dbReference>
<dbReference type="Pfam" id="PF02776">
    <property type="entry name" value="TPP_enzyme_N"/>
    <property type="match status" value="1"/>
</dbReference>
<evidence type="ECO:0000256" key="7">
    <source>
        <dbReference type="ARBA" id="ARBA00022793"/>
    </source>
</evidence>
<evidence type="ECO:0000313" key="17">
    <source>
        <dbReference type="Proteomes" id="UP000249363"/>
    </source>
</evidence>
<evidence type="ECO:0000256" key="8">
    <source>
        <dbReference type="ARBA" id="ARBA00022842"/>
    </source>
</evidence>
<keyword evidence="8 11" id="KW-0460">Magnesium</keyword>
<dbReference type="EC" id="4.1.1.1" evidence="4"/>
<evidence type="ECO:0000256" key="10">
    <source>
        <dbReference type="ARBA" id="ARBA00023239"/>
    </source>
</evidence>
<dbReference type="InterPro" id="IPR029035">
    <property type="entry name" value="DHS-like_NAD/FAD-binding_dom"/>
</dbReference>
<dbReference type="GO" id="GO:0004737">
    <property type="term" value="F:pyruvate decarboxylase activity"/>
    <property type="evidence" value="ECO:0007669"/>
    <property type="project" value="UniProtKB-EC"/>
</dbReference>
<dbReference type="InterPro" id="IPR047213">
    <property type="entry name" value="TPP_PYR_PDC_IPDC-like"/>
</dbReference>
<name>A0A364KSR6_TALAM</name>
<comment type="similarity">
    <text evidence="3 12">Belongs to the TPP enzyme family.</text>
</comment>
<dbReference type="Pfam" id="PF00205">
    <property type="entry name" value="TPP_enzyme_M"/>
    <property type="match status" value="1"/>
</dbReference>
<evidence type="ECO:0000259" key="15">
    <source>
        <dbReference type="Pfam" id="PF02776"/>
    </source>
</evidence>
<dbReference type="CDD" id="cd07038">
    <property type="entry name" value="TPP_PYR_PDC_IPDC_like"/>
    <property type="match status" value="1"/>
</dbReference>
<dbReference type="OrthoDB" id="3970464at2759"/>
<keyword evidence="9 12" id="KW-0786">Thiamine pyrophosphate</keyword>
<evidence type="ECO:0000256" key="6">
    <source>
        <dbReference type="ARBA" id="ARBA00022723"/>
    </source>
</evidence>
<dbReference type="GO" id="GO:0000949">
    <property type="term" value="P:aromatic amino acid family catabolic process to alcohol via Ehrlich pathway"/>
    <property type="evidence" value="ECO:0007669"/>
    <property type="project" value="TreeGrafter"/>
</dbReference>
<keyword evidence="17" id="KW-1185">Reference proteome</keyword>
<dbReference type="GO" id="GO:0005829">
    <property type="term" value="C:cytosol"/>
    <property type="evidence" value="ECO:0007669"/>
    <property type="project" value="TreeGrafter"/>
</dbReference>
<evidence type="ECO:0000259" key="14">
    <source>
        <dbReference type="Pfam" id="PF02775"/>
    </source>
</evidence>
<evidence type="ECO:0000256" key="3">
    <source>
        <dbReference type="ARBA" id="ARBA00007812"/>
    </source>
</evidence>
<dbReference type="SUPFAM" id="SSF52467">
    <property type="entry name" value="DHS-like NAD/FAD-binding domain"/>
    <property type="match status" value="1"/>
</dbReference>
<comment type="caution">
    <text evidence="16">The sequence shown here is derived from an EMBL/GenBank/DDBJ whole genome shotgun (WGS) entry which is preliminary data.</text>
</comment>
<evidence type="ECO:0000313" key="16">
    <source>
        <dbReference type="EMBL" id="RAO66583.1"/>
    </source>
</evidence>
<comment type="catalytic activity">
    <reaction evidence="1">
        <text>a 2-oxocarboxylate + H(+) = an aldehyde + CO2</text>
        <dbReference type="Rhea" id="RHEA:11628"/>
        <dbReference type="ChEBI" id="CHEBI:15378"/>
        <dbReference type="ChEBI" id="CHEBI:16526"/>
        <dbReference type="ChEBI" id="CHEBI:17478"/>
        <dbReference type="ChEBI" id="CHEBI:35179"/>
        <dbReference type="EC" id="4.1.1.1"/>
    </reaction>
</comment>
<evidence type="ECO:0000256" key="2">
    <source>
        <dbReference type="ARBA" id="ARBA00001964"/>
    </source>
</evidence>
<dbReference type="PANTHER" id="PTHR43452">
    <property type="entry name" value="PYRUVATE DECARBOXYLASE"/>
    <property type="match status" value="1"/>
</dbReference>
<dbReference type="RefSeq" id="XP_040731100.1">
    <property type="nucleotide sequence ID" value="XM_040874758.1"/>
</dbReference>
<dbReference type="Pfam" id="PF02775">
    <property type="entry name" value="TPP_enzyme_C"/>
    <property type="match status" value="1"/>
</dbReference>
<dbReference type="InterPro" id="IPR047214">
    <property type="entry name" value="TPP_PDC_IPDC"/>
</dbReference>
<evidence type="ECO:0000256" key="12">
    <source>
        <dbReference type="RuleBase" id="RU362132"/>
    </source>
</evidence>
<feature type="domain" description="Thiamine pyrophosphate enzyme TPP-binding" evidence="14">
    <location>
        <begin position="384"/>
        <end position="525"/>
    </location>
</feature>
<evidence type="ECO:0000256" key="9">
    <source>
        <dbReference type="ARBA" id="ARBA00023052"/>
    </source>
</evidence>
<keyword evidence="10" id="KW-0456">Lyase</keyword>
<proteinExistence type="inferred from homology"/>
<dbReference type="Gene3D" id="3.40.50.970">
    <property type="match status" value="2"/>
</dbReference>